<keyword evidence="1" id="KW-1185">Reference proteome</keyword>
<protein>
    <submittedName>
        <fullName evidence="2">EF-hand calcium-binding domain-containing protein 12</fullName>
    </submittedName>
</protein>
<evidence type="ECO:0000313" key="1">
    <source>
        <dbReference type="Proteomes" id="UP000000437"/>
    </source>
</evidence>
<evidence type="ECO:0000313" key="2">
    <source>
        <dbReference type="RefSeq" id="XP_073761996.1"/>
    </source>
</evidence>
<accession>A0AC58FWK8</accession>
<dbReference type="Proteomes" id="UP000000437">
    <property type="component" value="Chromosome 6"/>
</dbReference>
<proteinExistence type="predicted"/>
<reference evidence="2" key="1">
    <citation type="submission" date="2025-08" db="UniProtKB">
        <authorList>
            <consortium name="RefSeq"/>
        </authorList>
    </citation>
    <scope>IDENTIFICATION</scope>
    <source>
        <strain evidence="2">Tuebingen</strain>
        <tissue evidence="2">Fibroblasts and whole tissue</tissue>
    </source>
</reference>
<dbReference type="RefSeq" id="XP_073761996.1">
    <property type="nucleotide sequence ID" value="XM_073905895.1"/>
</dbReference>
<gene>
    <name evidence="2" type="primary">si:dkey-197j19.5</name>
</gene>
<name>A0AC58FWK8_DANRE</name>
<sequence>MTVLSEKKNRLLQILLNILHSYTGYKKQPTCHDARPAVPASDHSGATAQLFYNRFPEDKPAEHPDWISDRRAFRRAVDGMGNLRKWINNKPILSDLEIHIAERDRRAKRISASFPPESHRTLQRDVEEVKCFLRMREACSFSKLLDWNGTGRLKRADLSTLFKKKGFLIPPERMNVLMSSLNSKDGDSVTVDDLAAAIQTWSRKHQERELNLNPDNEKEISSGPHFKTHVDQRDDQEGLQDVEVFVIMRRCLSSSPSALSGSMAREVDRFRRLCSSAYLKSLEQCQRQGLNVSQATLQRVLLHPSDLNLYSSKLQGKAHLGCRGPEQGLTFIRKPKTLQVQNGAHRDKKKQSTGWADSNAFWPGKEDHVRLFLPVKTSSPAMVLFQHIERTAVPSPGHWPVNHLGYSTSGDIEARKMYSL</sequence>
<organism evidence="1 2">
    <name type="scientific">Danio rerio</name>
    <name type="common">Zebrafish</name>
    <name type="synonym">Brachydanio rerio</name>
    <dbReference type="NCBI Taxonomy" id="7955"/>
    <lineage>
        <taxon>Eukaryota</taxon>
        <taxon>Metazoa</taxon>
        <taxon>Chordata</taxon>
        <taxon>Craniata</taxon>
        <taxon>Vertebrata</taxon>
        <taxon>Euteleostomi</taxon>
        <taxon>Actinopterygii</taxon>
        <taxon>Neopterygii</taxon>
        <taxon>Teleostei</taxon>
        <taxon>Ostariophysi</taxon>
        <taxon>Cypriniformes</taxon>
        <taxon>Danionidae</taxon>
        <taxon>Danioninae</taxon>
        <taxon>Danio</taxon>
    </lineage>
</organism>